<feature type="compositionally biased region" description="Basic and acidic residues" evidence="1">
    <location>
        <begin position="1"/>
        <end position="13"/>
    </location>
</feature>
<keyword evidence="3" id="KW-1185">Reference proteome</keyword>
<evidence type="ECO:0000313" key="2">
    <source>
        <dbReference type="EMBL" id="CAI9261907.1"/>
    </source>
</evidence>
<feature type="region of interest" description="Disordered" evidence="1">
    <location>
        <begin position="1"/>
        <end position="25"/>
    </location>
</feature>
<dbReference type="EMBL" id="OX465086">
    <property type="protein sequence ID" value="CAI9261907.1"/>
    <property type="molecule type" value="Genomic_DNA"/>
</dbReference>
<gene>
    <name evidence="2" type="ORF">LSALG_LOCUS2679</name>
</gene>
<feature type="compositionally biased region" description="Acidic residues" evidence="1">
    <location>
        <begin position="14"/>
        <end position="23"/>
    </location>
</feature>
<name>A0AA35VFH1_LACSI</name>
<proteinExistence type="predicted"/>
<dbReference type="Proteomes" id="UP001177003">
    <property type="component" value="Chromosome 0"/>
</dbReference>
<accession>A0AA35VFH1</accession>
<reference evidence="2" key="1">
    <citation type="submission" date="2023-04" db="EMBL/GenBank/DDBJ databases">
        <authorList>
            <person name="Vijverberg K."/>
            <person name="Xiong W."/>
            <person name="Schranz E."/>
        </authorList>
    </citation>
    <scope>NUCLEOTIDE SEQUENCE</scope>
</reference>
<evidence type="ECO:0000256" key="1">
    <source>
        <dbReference type="SAM" id="MobiDB-lite"/>
    </source>
</evidence>
<sequence>MEKILKKTQRIEEVDQVPETPEDEIPKEVEILQSTEISKLDDIKLIKPTSLPPVTSTTDSPTFQSIMDQPFTTIFSTQSTDPPNSSSPVAETMAVDEETDNEGFGGTFEALSFDKAEEDFPDHMLMTMKQFKILNSKLNSILQSQADVGSAAITIKEVDSIMKEMESRMISKASGLIRDSESRILEKTDQNDSSTENRINSLRSDFLKEVKDLKTVTKERHVLFVQEVKKVREDVNMQIRELRETMTKEVQHIQQGYESAHQKIDIICDAVVQCVQMFEQINPQMISLSATEEQHFGEGLY</sequence>
<protein>
    <submittedName>
        <fullName evidence="2">Uncharacterized protein</fullName>
    </submittedName>
</protein>
<evidence type="ECO:0000313" key="3">
    <source>
        <dbReference type="Proteomes" id="UP001177003"/>
    </source>
</evidence>
<dbReference type="AlphaFoldDB" id="A0AA35VFH1"/>
<organism evidence="2 3">
    <name type="scientific">Lactuca saligna</name>
    <name type="common">Willowleaf lettuce</name>
    <dbReference type="NCBI Taxonomy" id="75948"/>
    <lineage>
        <taxon>Eukaryota</taxon>
        <taxon>Viridiplantae</taxon>
        <taxon>Streptophyta</taxon>
        <taxon>Embryophyta</taxon>
        <taxon>Tracheophyta</taxon>
        <taxon>Spermatophyta</taxon>
        <taxon>Magnoliopsida</taxon>
        <taxon>eudicotyledons</taxon>
        <taxon>Gunneridae</taxon>
        <taxon>Pentapetalae</taxon>
        <taxon>asterids</taxon>
        <taxon>campanulids</taxon>
        <taxon>Asterales</taxon>
        <taxon>Asteraceae</taxon>
        <taxon>Cichorioideae</taxon>
        <taxon>Cichorieae</taxon>
        <taxon>Lactucinae</taxon>
        <taxon>Lactuca</taxon>
    </lineage>
</organism>